<feature type="compositionally biased region" description="Basic residues" evidence="1">
    <location>
        <begin position="213"/>
        <end position="227"/>
    </location>
</feature>
<feature type="region of interest" description="Disordered" evidence="1">
    <location>
        <begin position="137"/>
        <end position="337"/>
    </location>
</feature>
<feature type="compositionally biased region" description="Basic residues" evidence="1">
    <location>
        <begin position="257"/>
        <end position="267"/>
    </location>
</feature>
<comment type="caution">
    <text evidence="2">The sequence shown here is derived from an EMBL/GenBank/DDBJ whole genome shotgun (WGS) entry which is preliminary data.</text>
</comment>
<reference evidence="2" key="1">
    <citation type="submission" date="2021-06" db="EMBL/GenBank/DDBJ databases">
        <authorList>
            <person name="Arsene-Ploetze F."/>
        </authorList>
    </citation>
    <scope>NUCLEOTIDE SEQUENCE</scope>
    <source>
        <strain evidence="2">SBRY1</strain>
    </source>
</reference>
<accession>A0A9W4E444</accession>
<feature type="compositionally biased region" description="Basic and acidic residues" evidence="1">
    <location>
        <begin position="170"/>
        <end position="182"/>
    </location>
</feature>
<feature type="region of interest" description="Disordered" evidence="1">
    <location>
        <begin position="41"/>
        <end position="97"/>
    </location>
</feature>
<feature type="compositionally biased region" description="Basic residues" evidence="1">
    <location>
        <begin position="190"/>
        <end position="199"/>
    </location>
</feature>
<feature type="compositionally biased region" description="Basic residues" evidence="1">
    <location>
        <begin position="82"/>
        <end position="92"/>
    </location>
</feature>
<sequence>MGASHWLAHGGRRRRADVLLRPQPGLLAVELVELRGRGRHRGGLRAADRRHPLHLDRRPHLPGEQGDLPRRRPQLRPDRGRLRQPRHRRRRVVGAGLDRRLRPHARQPVPARGGDHRLLRQRALGHLHLRRRGVVGPRAHVQERGDQRAVGAADRRAAQPAGGRQPLARAGDHRLDVVHPQRPDQLLRAGQRRPHRLVRQQRPDRVELQPGPGHRRRGGGLPRHRGPRGAEHRPPARRRGGRLARPGGLGAADRVLRRAHRRMRRQRQAVQGRLHALPPGPGRGHRQRLPRLRPDPGGQHLEPRPRQPQPARRALVGRRHHGPPERQGLAHPGLRPERAPCRGLIPAARIGLHLDADVVGGSHGMTACGRSEGDL</sequence>
<proteinExistence type="predicted"/>
<evidence type="ECO:0000313" key="2">
    <source>
        <dbReference type="EMBL" id="CAG7617371.1"/>
    </source>
</evidence>
<feature type="compositionally biased region" description="Basic and acidic residues" evidence="1">
    <location>
        <begin position="140"/>
        <end position="157"/>
    </location>
</feature>
<gene>
    <name evidence="2" type="ORF">SBRY_120015</name>
</gene>
<organism evidence="2 3">
    <name type="scientific">Actinacidiphila bryophytorum</name>
    <dbReference type="NCBI Taxonomy" id="1436133"/>
    <lineage>
        <taxon>Bacteria</taxon>
        <taxon>Bacillati</taxon>
        <taxon>Actinomycetota</taxon>
        <taxon>Actinomycetes</taxon>
        <taxon>Kitasatosporales</taxon>
        <taxon>Streptomycetaceae</taxon>
        <taxon>Actinacidiphila</taxon>
    </lineage>
</organism>
<evidence type="ECO:0000313" key="3">
    <source>
        <dbReference type="Proteomes" id="UP001153328"/>
    </source>
</evidence>
<keyword evidence="3" id="KW-1185">Reference proteome</keyword>
<feature type="compositionally biased region" description="Basic and acidic residues" evidence="1">
    <location>
        <begin position="46"/>
        <end position="81"/>
    </location>
</feature>
<dbReference type="EMBL" id="CAJVAX010000004">
    <property type="protein sequence ID" value="CAG7617371.1"/>
    <property type="molecule type" value="Genomic_DNA"/>
</dbReference>
<dbReference type="Proteomes" id="UP001153328">
    <property type="component" value="Unassembled WGS sequence"/>
</dbReference>
<evidence type="ECO:0000256" key="1">
    <source>
        <dbReference type="SAM" id="MobiDB-lite"/>
    </source>
</evidence>
<dbReference type="AlphaFoldDB" id="A0A9W4E444"/>
<name>A0A9W4E444_9ACTN</name>
<protein>
    <submittedName>
        <fullName evidence="2">Uncharacterized protein</fullName>
    </submittedName>
</protein>